<evidence type="ECO:0000256" key="1">
    <source>
        <dbReference type="SAM" id="SignalP"/>
    </source>
</evidence>
<dbReference type="Proteomes" id="UP000078459">
    <property type="component" value="Unassembled WGS sequence"/>
</dbReference>
<reference evidence="2 3" key="1">
    <citation type="submission" date="2016-04" db="EMBL/GenBank/DDBJ databases">
        <authorList>
            <person name="Evans L.H."/>
            <person name="Alamgir A."/>
            <person name="Owens N."/>
            <person name="Weber N.D."/>
            <person name="Virtaneva K."/>
            <person name="Barbian K."/>
            <person name="Babar A."/>
            <person name="Rosenke K."/>
        </authorList>
    </citation>
    <scope>NUCLEOTIDE SEQUENCE [LARGE SCALE GENOMIC DNA]</scope>
    <source>
        <strain evidence="2 3">CCM 8644</strain>
    </source>
</reference>
<gene>
    <name evidence="2" type="ORF">A5893_12955</name>
</gene>
<proteinExistence type="predicted"/>
<name>A0A179DD25_9SPHI</name>
<evidence type="ECO:0000313" key="2">
    <source>
        <dbReference type="EMBL" id="OAQ38941.1"/>
    </source>
</evidence>
<protein>
    <recommendedName>
        <fullName evidence="4">3-keto-disaccharide hydrolase domain-containing protein</fullName>
    </recommendedName>
</protein>
<dbReference type="SUPFAM" id="SSF49899">
    <property type="entry name" value="Concanavalin A-like lectins/glucanases"/>
    <property type="match status" value="2"/>
</dbReference>
<dbReference type="InterPro" id="IPR013320">
    <property type="entry name" value="ConA-like_dom_sf"/>
</dbReference>
<dbReference type="EMBL" id="LWHJ01000029">
    <property type="protein sequence ID" value="OAQ38941.1"/>
    <property type="molecule type" value="Genomic_DNA"/>
</dbReference>
<organism evidence="2 3">
    <name type="scientific">Pedobacter psychrophilus</name>
    <dbReference type="NCBI Taxonomy" id="1826909"/>
    <lineage>
        <taxon>Bacteria</taxon>
        <taxon>Pseudomonadati</taxon>
        <taxon>Bacteroidota</taxon>
        <taxon>Sphingobacteriia</taxon>
        <taxon>Sphingobacteriales</taxon>
        <taxon>Sphingobacteriaceae</taxon>
        <taxon>Pedobacter</taxon>
    </lineage>
</organism>
<keyword evidence="3" id="KW-1185">Reference proteome</keyword>
<comment type="caution">
    <text evidence="2">The sequence shown here is derived from an EMBL/GenBank/DDBJ whole genome shotgun (WGS) entry which is preliminary data.</text>
</comment>
<accession>A0A179DD25</accession>
<dbReference type="InterPro" id="IPR015305">
    <property type="entry name" value="DUF1961"/>
</dbReference>
<feature type="signal peptide" evidence="1">
    <location>
        <begin position="1"/>
        <end position="21"/>
    </location>
</feature>
<feature type="chain" id="PRO_5008100464" description="3-keto-disaccharide hydrolase domain-containing protein" evidence="1">
    <location>
        <begin position="22"/>
        <end position="518"/>
    </location>
</feature>
<evidence type="ECO:0000313" key="3">
    <source>
        <dbReference type="Proteomes" id="UP000078459"/>
    </source>
</evidence>
<dbReference type="RefSeq" id="WP_068823093.1">
    <property type="nucleotide sequence ID" value="NZ_LWHJ01000029.1"/>
</dbReference>
<dbReference type="AlphaFoldDB" id="A0A179DD25"/>
<keyword evidence="1" id="KW-0732">Signal</keyword>
<dbReference type="Gene3D" id="2.60.120.200">
    <property type="match status" value="2"/>
</dbReference>
<reference evidence="2 3" key="2">
    <citation type="submission" date="2016-06" db="EMBL/GenBank/DDBJ databases">
        <title>Pedobacter psychrophilus sp. nov., isolated from Antarctic fragmentary rock.</title>
        <authorList>
            <person name="Svec P."/>
        </authorList>
    </citation>
    <scope>NUCLEOTIDE SEQUENCE [LARGE SCALE GENOMIC DNA]</scope>
    <source>
        <strain evidence="2 3">CCM 8644</strain>
    </source>
</reference>
<dbReference type="GO" id="GO:0005975">
    <property type="term" value="P:carbohydrate metabolic process"/>
    <property type="evidence" value="ECO:0007669"/>
    <property type="project" value="UniProtKB-ARBA"/>
</dbReference>
<sequence>MKLYTKIFILIFLTLSLNAWAQKPIKSYLDKLPNLTDEKVNGNARVLKADGRVGIQTTGVTSSIEIPMHNLNSEKGSVTVWVYSLEDLFPAISNGSMDKSDKNHRSTPFFSDSSTPNNYNGSTFFFGWYNHWHGGVVAKYFKGFQYSNPGAYSDSTSIKLYAWTNEFTIKANQWYQFVLTWDNKTLSHYIYANGILVGREDQYKKAPYEKQKVAEKLFAGSPRMCISNIDFYDEILTAEQVKEKFKNEVTAFNKETDEELRHVHTGEKVKNFNWAPGKDWTKKMDLSLKNPTDIDSFYVQGYGKESRITPEGLIIETPKLPGFGKNSEYQVYFWSMKPFEGELYVEYEFKPLIRGGLSLLMLQSSGMSREDFMGEYPWRTTGTMSMVYGEDVRNYHWEYYREVDDIRNDIYNGGLIKNPYGRALAYGTFPPDFEVEKWHKLQFRQIGGKLVGAIDGKIIIEGEDDSFVGMGPVLNYGRIAIRCMRNSKILFRNLKVYNKDVPYEVMDVIGKYPKNYGK</sequence>
<dbReference type="Pfam" id="PF09224">
    <property type="entry name" value="DUF1961"/>
    <property type="match status" value="1"/>
</dbReference>
<evidence type="ECO:0008006" key="4">
    <source>
        <dbReference type="Google" id="ProtNLM"/>
    </source>
</evidence>
<dbReference type="GO" id="GO:0004553">
    <property type="term" value="F:hydrolase activity, hydrolyzing O-glycosyl compounds"/>
    <property type="evidence" value="ECO:0007669"/>
    <property type="project" value="UniProtKB-ARBA"/>
</dbReference>